<dbReference type="RefSeq" id="WP_130420664.1">
    <property type="nucleotide sequence ID" value="NZ_SHKW01000001.1"/>
</dbReference>
<dbReference type="AlphaFoldDB" id="A0A4Q7YZG5"/>
<evidence type="ECO:0000259" key="3">
    <source>
        <dbReference type="Pfam" id="PF00294"/>
    </source>
</evidence>
<reference evidence="4 5" key="1">
    <citation type="submission" date="2019-02" db="EMBL/GenBank/DDBJ databases">
        <title>Genomic Encyclopedia of Archaeal and Bacterial Type Strains, Phase II (KMG-II): from individual species to whole genera.</title>
        <authorList>
            <person name="Goeker M."/>
        </authorList>
    </citation>
    <scope>NUCLEOTIDE SEQUENCE [LARGE SCALE GENOMIC DNA]</scope>
    <source>
        <strain evidence="4 5">DSM 18101</strain>
    </source>
</reference>
<keyword evidence="5" id="KW-1185">Reference proteome</keyword>
<feature type="domain" description="Carbohydrate kinase PfkB" evidence="3">
    <location>
        <begin position="4"/>
        <end position="285"/>
    </location>
</feature>
<dbReference type="PANTHER" id="PTHR10584">
    <property type="entry name" value="SUGAR KINASE"/>
    <property type="match status" value="1"/>
</dbReference>
<comment type="caution">
    <text evidence="4">The sequence shown here is derived from an EMBL/GenBank/DDBJ whole genome shotgun (WGS) entry which is preliminary data.</text>
</comment>
<evidence type="ECO:0000313" key="5">
    <source>
        <dbReference type="Proteomes" id="UP000292958"/>
    </source>
</evidence>
<dbReference type="Gene3D" id="3.40.1190.20">
    <property type="match status" value="1"/>
</dbReference>
<dbReference type="GO" id="GO:0016301">
    <property type="term" value="F:kinase activity"/>
    <property type="evidence" value="ECO:0007669"/>
    <property type="project" value="UniProtKB-KW"/>
</dbReference>
<dbReference type="InterPro" id="IPR029056">
    <property type="entry name" value="Ribokinase-like"/>
</dbReference>
<dbReference type="OrthoDB" id="9813569at2"/>
<dbReference type="GO" id="GO:0005829">
    <property type="term" value="C:cytosol"/>
    <property type="evidence" value="ECO:0007669"/>
    <property type="project" value="TreeGrafter"/>
</dbReference>
<dbReference type="Proteomes" id="UP000292958">
    <property type="component" value="Unassembled WGS sequence"/>
</dbReference>
<dbReference type="SUPFAM" id="SSF53613">
    <property type="entry name" value="Ribokinase-like"/>
    <property type="match status" value="1"/>
</dbReference>
<dbReference type="Pfam" id="PF00294">
    <property type="entry name" value="PfkB"/>
    <property type="match status" value="1"/>
</dbReference>
<dbReference type="PANTHER" id="PTHR10584:SF166">
    <property type="entry name" value="RIBOKINASE"/>
    <property type="match status" value="1"/>
</dbReference>
<name>A0A4Q7YZG5_9BACT</name>
<protein>
    <submittedName>
        <fullName evidence="4">Sugar/nucleoside kinase (Ribokinase family)</fullName>
    </submittedName>
</protein>
<dbReference type="EMBL" id="SHKW01000001">
    <property type="protein sequence ID" value="RZU42681.1"/>
    <property type="molecule type" value="Genomic_DNA"/>
</dbReference>
<keyword evidence="2 4" id="KW-0418">Kinase</keyword>
<sequence length="314" mass="34343">MSILVVGSVAFDSIQTPSGSVENCLGGAATHFALAASYFTDVRVIAVVGKDFTEEHEAVFTRRGIDTRGIEHADGLSFHWTGSYVNNLNEAQTLGTDLNVFQTFEPKIPESYKDSEYLFLANIDPVLQGRVRSQMSNVRMVCGDTMNYWIADHAANLAKVLRELDVLLINDGEVRMLAGDRNLVVAANKVLTMGPKTLIVKHGEYGATAFFGDRSFGSGIRAVHPFRAPALPLAEVVDPTGAGDSFAGGFYGYLASQPELTPAVFRAAMFYGGVMGSFAVERFGTERLQDVTREEIDERFKLFKEISHLEYSSS</sequence>
<gene>
    <name evidence="4" type="ORF">BDD14_4273</name>
</gene>
<dbReference type="InterPro" id="IPR011611">
    <property type="entry name" value="PfkB_dom"/>
</dbReference>
<keyword evidence="1" id="KW-0808">Transferase</keyword>
<evidence type="ECO:0000256" key="1">
    <source>
        <dbReference type="ARBA" id="ARBA00022679"/>
    </source>
</evidence>
<accession>A0A4Q7YZG5</accession>
<organism evidence="4 5">
    <name type="scientific">Edaphobacter modestus</name>
    <dbReference type="NCBI Taxonomy" id="388466"/>
    <lineage>
        <taxon>Bacteria</taxon>
        <taxon>Pseudomonadati</taxon>
        <taxon>Acidobacteriota</taxon>
        <taxon>Terriglobia</taxon>
        <taxon>Terriglobales</taxon>
        <taxon>Acidobacteriaceae</taxon>
        <taxon>Edaphobacter</taxon>
    </lineage>
</organism>
<evidence type="ECO:0000256" key="2">
    <source>
        <dbReference type="ARBA" id="ARBA00022777"/>
    </source>
</evidence>
<evidence type="ECO:0000313" key="4">
    <source>
        <dbReference type="EMBL" id="RZU42681.1"/>
    </source>
</evidence>
<proteinExistence type="predicted"/>